<dbReference type="InterPro" id="IPR006047">
    <property type="entry name" value="GH13_cat_dom"/>
</dbReference>
<dbReference type="AlphaFoldDB" id="A0A368U7M5"/>
<dbReference type="UniPathway" id="UPA00299"/>
<evidence type="ECO:0000256" key="5">
    <source>
        <dbReference type="ARBA" id="ARBA00015938"/>
    </source>
</evidence>
<evidence type="ECO:0000256" key="12">
    <source>
        <dbReference type="ARBA" id="ARBA00034013"/>
    </source>
</evidence>
<evidence type="ECO:0000256" key="15">
    <source>
        <dbReference type="PIRSR" id="PIRSR006337-1"/>
    </source>
</evidence>
<dbReference type="PANTHER" id="PTHR43651">
    <property type="entry name" value="1,4-ALPHA-GLUCAN-BRANCHING ENZYME"/>
    <property type="match status" value="1"/>
</dbReference>
<accession>A0A368U7M5</accession>
<dbReference type="InterPro" id="IPR012768">
    <property type="entry name" value="Trehalose_TreZ"/>
</dbReference>
<evidence type="ECO:0000313" key="19">
    <source>
        <dbReference type="Proteomes" id="UP000253204"/>
    </source>
</evidence>
<keyword evidence="7 14" id="KW-0378">Hydrolase</keyword>
<feature type="active site" description="Nucleophile" evidence="15">
    <location>
        <position position="274"/>
    </location>
</feature>
<dbReference type="SMART" id="SM00642">
    <property type="entry name" value="Aamy"/>
    <property type="match status" value="1"/>
</dbReference>
<dbReference type="PANTHER" id="PTHR43651:SF11">
    <property type="entry name" value="MALTO-OLIGOSYLTREHALOSE TREHALOHYDROLASE"/>
    <property type="match status" value="1"/>
</dbReference>
<dbReference type="SUPFAM" id="SSF81296">
    <property type="entry name" value="E set domains"/>
    <property type="match status" value="1"/>
</dbReference>
<dbReference type="Pfam" id="PF11941">
    <property type="entry name" value="DUF3459"/>
    <property type="match status" value="1"/>
</dbReference>
<keyword evidence="9 14" id="KW-0326">Glycosidase</keyword>
<feature type="active site" description="Proton donor" evidence="15">
    <location>
        <position position="307"/>
    </location>
</feature>
<evidence type="ECO:0000256" key="1">
    <source>
        <dbReference type="ARBA" id="ARBA00004496"/>
    </source>
</evidence>
<evidence type="ECO:0000256" key="7">
    <source>
        <dbReference type="ARBA" id="ARBA00022801"/>
    </source>
</evidence>
<dbReference type="Gene3D" id="1.10.10.760">
    <property type="entry name" value="E-set domains of sugar-utilizing enzymes"/>
    <property type="match status" value="1"/>
</dbReference>
<dbReference type="CDD" id="cd02853">
    <property type="entry name" value="E_set_MTHase_like_N"/>
    <property type="match status" value="1"/>
</dbReference>
<comment type="catalytic activity">
    <reaction evidence="12 14">
        <text>hydrolysis of (1-&gt;4)-alpha-D-glucosidic linkage in 4-alpha-D-[(1-&gt;4)-alpha-D-glucanosyl]n trehalose to yield trehalose and (1-&gt;4)-alpha-D-glucan.</text>
        <dbReference type="EC" id="3.2.1.141"/>
    </reaction>
</comment>
<dbReference type="InterPro" id="IPR017853">
    <property type="entry name" value="GH"/>
</dbReference>
<dbReference type="EMBL" id="QPIJ01000004">
    <property type="protein sequence ID" value="RCV93178.1"/>
    <property type="molecule type" value="Genomic_DNA"/>
</dbReference>
<keyword evidence="6" id="KW-0963">Cytoplasm</keyword>
<evidence type="ECO:0000256" key="9">
    <source>
        <dbReference type="ARBA" id="ARBA00023295"/>
    </source>
</evidence>
<evidence type="ECO:0000256" key="14">
    <source>
        <dbReference type="PIRNR" id="PIRNR006337"/>
    </source>
</evidence>
<reference evidence="18 19" key="1">
    <citation type="submission" date="2018-07" db="EMBL/GenBank/DDBJ databases">
        <title>Halomonas rutogse sp. nov., isolated from Lake TangqianCo on Tibetan Plateau.</title>
        <authorList>
            <person name="Lu H."/>
            <person name="Xing P."/>
            <person name="Wu Q."/>
        </authorList>
    </citation>
    <scope>NUCLEOTIDE SEQUENCE [LARGE SCALE GENOMIC DNA]</scope>
    <source>
        <strain evidence="18 19">TQ8S</strain>
    </source>
</reference>
<evidence type="ECO:0000256" key="16">
    <source>
        <dbReference type="PIRSR" id="PIRSR006337-3"/>
    </source>
</evidence>
<evidence type="ECO:0000313" key="18">
    <source>
        <dbReference type="EMBL" id="RCV93178.1"/>
    </source>
</evidence>
<evidence type="ECO:0000256" key="8">
    <source>
        <dbReference type="ARBA" id="ARBA00023277"/>
    </source>
</evidence>
<evidence type="ECO:0000256" key="2">
    <source>
        <dbReference type="ARBA" id="ARBA00005199"/>
    </source>
</evidence>
<proteinExistence type="inferred from homology"/>
<dbReference type="SUPFAM" id="SSF51445">
    <property type="entry name" value="(Trans)glycosidases"/>
    <property type="match status" value="1"/>
</dbReference>
<evidence type="ECO:0000256" key="4">
    <source>
        <dbReference type="ARBA" id="ARBA00012268"/>
    </source>
</evidence>
<evidence type="ECO:0000256" key="6">
    <source>
        <dbReference type="ARBA" id="ARBA00022490"/>
    </source>
</evidence>
<dbReference type="OrthoDB" id="9800174at2"/>
<dbReference type="GO" id="GO:0005737">
    <property type="term" value="C:cytoplasm"/>
    <property type="evidence" value="ECO:0007669"/>
    <property type="project" value="UniProtKB-SubCell"/>
</dbReference>
<dbReference type="CDD" id="cd11325">
    <property type="entry name" value="AmyAc_GTHase"/>
    <property type="match status" value="1"/>
</dbReference>
<dbReference type="PIRSF" id="PIRSF006337">
    <property type="entry name" value="Trehalose_TreZ"/>
    <property type="match status" value="1"/>
</dbReference>
<evidence type="ECO:0000256" key="13">
    <source>
        <dbReference type="NCBIfam" id="TIGR02402"/>
    </source>
</evidence>
<dbReference type="Pfam" id="PF00128">
    <property type="entry name" value="Alpha-amylase"/>
    <property type="match status" value="1"/>
</dbReference>
<dbReference type="InterPro" id="IPR044901">
    <property type="entry name" value="Trehalose_TreZ_E-set_sf"/>
</dbReference>
<dbReference type="InterPro" id="IPR013783">
    <property type="entry name" value="Ig-like_fold"/>
</dbReference>
<sequence>MFQRDRSQAAQFKGAECQPTFGAQVISEGRTRFALWAPSAHAVRLEIEGRPSMAMSEAGNGCFSIEASCGHGARYRYRVFSGDDETGTRIPDPASRAQAGDIDGPSLVIDPQHYVWRNTAWQGRPWHETVLYELHIGTLGGFDGVRQRLPYLVELGVTAIELMPVSEFPGARNWGYDGVLPYAVEASYGSPDAMKALIDEAHGFGLMVFLDVVYNHFGPDGNYLGQYAAPFFRDDLITPWGPSIDFRQPMVRRYFIDNALMWLKEYRLDGLRFDAVHAISEHDFLAEMAEEIRARSAPERHLHLVLENEGNAASLLNPRQYSAQWNDDWHNVLHVLLTGEHEGYYADFVEDATSRLARCLSEGFIYQGQQSRHGHSRGEPSGHLPPTAFVAFLQNHDQTGNRALGERLTVLADPEALEAATLLLLLSPMVPLLFMGEEWGSRRPFLFFTQHKEELAQAVREGRRAEFADFSAFRDARTRERIPDPNARQTFEDSVPDFDARETPPHAACLERYRTLLALRHREILPRLEGAMALGAEVLGEKAVVARWRMNDGSQLSIALNLSDEPVATSGFGVGRHLHETRQGVALAAQSGRLAPRCGAAWLHHNPGEEEMSV</sequence>
<evidence type="ECO:0000256" key="10">
    <source>
        <dbReference type="ARBA" id="ARBA00032057"/>
    </source>
</evidence>
<evidence type="ECO:0000256" key="3">
    <source>
        <dbReference type="ARBA" id="ARBA00008061"/>
    </source>
</evidence>
<gene>
    <name evidence="18" type="primary">treZ</name>
    <name evidence="18" type="ORF">DU506_03465</name>
</gene>
<dbReference type="GO" id="GO:0033942">
    <property type="term" value="F:4-alpha-D-(1-&gt;4)-alpha-D-glucanotrehalose trehalohydrolase activity"/>
    <property type="evidence" value="ECO:0007669"/>
    <property type="project" value="UniProtKB-EC"/>
</dbReference>
<feature type="domain" description="Glycosyl hydrolase family 13 catalytic" evidence="17">
    <location>
        <begin position="129"/>
        <end position="474"/>
    </location>
</feature>
<organism evidence="18 19">
    <name type="scientific">Vreelandella rituensis</name>
    <dbReference type="NCBI Taxonomy" id="2282306"/>
    <lineage>
        <taxon>Bacteria</taxon>
        <taxon>Pseudomonadati</taxon>
        <taxon>Pseudomonadota</taxon>
        <taxon>Gammaproteobacteria</taxon>
        <taxon>Oceanospirillales</taxon>
        <taxon>Halomonadaceae</taxon>
        <taxon>Vreelandella</taxon>
    </lineage>
</organism>
<dbReference type="NCBIfam" id="TIGR02402">
    <property type="entry name" value="trehalose_TreZ"/>
    <property type="match status" value="1"/>
</dbReference>
<protein>
    <recommendedName>
        <fullName evidence="5 13">Malto-oligosyltrehalose trehalohydrolase</fullName>
        <shortName evidence="14">MTHase</shortName>
        <ecNumber evidence="4 13">3.2.1.141</ecNumber>
    </recommendedName>
    <alternativeName>
        <fullName evidence="11 14">4-alpha-D-((1-&gt;4)-alpha-D-glucano)trehalose trehalohydrolase</fullName>
    </alternativeName>
    <alternativeName>
        <fullName evidence="10 14">Maltooligosyl trehalose trehalohydrolase</fullName>
    </alternativeName>
</protein>
<dbReference type="Proteomes" id="UP000253204">
    <property type="component" value="Unassembled WGS sequence"/>
</dbReference>
<dbReference type="InterPro" id="IPR014756">
    <property type="entry name" value="Ig_E-set"/>
</dbReference>
<dbReference type="RefSeq" id="WP_114485566.1">
    <property type="nucleotide sequence ID" value="NZ_CBCSHM010000037.1"/>
</dbReference>
<feature type="site" description="Transition state stabilizer" evidence="16">
    <location>
        <position position="397"/>
    </location>
</feature>
<dbReference type="Gene3D" id="3.20.20.80">
    <property type="entry name" value="Glycosidases"/>
    <property type="match status" value="1"/>
</dbReference>
<comment type="subcellular location">
    <subcellularLocation>
        <location evidence="1 15">Cytoplasm</location>
    </subcellularLocation>
</comment>
<comment type="similarity">
    <text evidence="3 14">Belongs to the glycosyl hydrolase 13 family.</text>
</comment>
<keyword evidence="8" id="KW-0119">Carbohydrate metabolism</keyword>
<dbReference type="InterPro" id="IPR022567">
    <property type="entry name" value="DUF3459"/>
</dbReference>
<keyword evidence="19" id="KW-1185">Reference proteome</keyword>
<evidence type="ECO:0000256" key="11">
    <source>
        <dbReference type="ARBA" id="ARBA00033284"/>
    </source>
</evidence>
<comment type="caution">
    <text evidence="18">The sequence shown here is derived from an EMBL/GenBank/DDBJ whole genome shotgun (WGS) entry which is preliminary data.</text>
</comment>
<evidence type="ECO:0000259" key="17">
    <source>
        <dbReference type="SMART" id="SM00642"/>
    </source>
</evidence>
<dbReference type="Gene3D" id="2.60.40.10">
    <property type="entry name" value="Immunoglobulins"/>
    <property type="match status" value="1"/>
</dbReference>
<dbReference type="GO" id="GO:0005992">
    <property type="term" value="P:trehalose biosynthetic process"/>
    <property type="evidence" value="ECO:0007669"/>
    <property type="project" value="UniProtKB-UniRule"/>
</dbReference>
<dbReference type="EC" id="3.2.1.141" evidence="4 13"/>
<name>A0A368U7M5_9GAMM</name>
<comment type="pathway">
    <text evidence="2 14">Glycan biosynthesis; trehalose biosynthesis.</text>
</comment>